<dbReference type="EMBL" id="MIEK01000078">
    <property type="protein sequence ID" value="OEH80937.1"/>
    <property type="molecule type" value="Genomic_DNA"/>
</dbReference>
<comment type="catalytic activity">
    <reaction evidence="3">
        <text>Cleavage of hydrophobic, N-terminal signal or leader sequences from secreted and periplasmic proteins.</text>
        <dbReference type="EC" id="3.4.21.89"/>
    </reaction>
</comment>
<dbReference type="GO" id="GO:0006465">
    <property type="term" value="P:signal peptide processing"/>
    <property type="evidence" value="ECO:0007669"/>
    <property type="project" value="InterPro"/>
</dbReference>
<evidence type="ECO:0000256" key="2">
    <source>
        <dbReference type="ARBA" id="ARBA00009370"/>
    </source>
</evidence>
<evidence type="ECO:0000256" key="4">
    <source>
        <dbReference type="SAM" id="MobiDB-lite"/>
    </source>
</evidence>
<evidence type="ECO:0000259" key="5">
    <source>
        <dbReference type="Pfam" id="PF10502"/>
    </source>
</evidence>
<dbReference type="EC" id="3.4.21.89" evidence="3"/>
<dbReference type="CDD" id="cd06530">
    <property type="entry name" value="S26_SPase_I"/>
    <property type="match status" value="1"/>
</dbReference>
<dbReference type="SUPFAM" id="SSF51306">
    <property type="entry name" value="LexA/Signal peptidase"/>
    <property type="match status" value="1"/>
</dbReference>
<dbReference type="AlphaFoldDB" id="A0A1E5KSS7"/>
<dbReference type="Gene3D" id="2.10.109.10">
    <property type="entry name" value="Umud Fragment, subunit A"/>
    <property type="match status" value="1"/>
</dbReference>
<dbReference type="NCBIfam" id="TIGR02227">
    <property type="entry name" value="sigpep_I_bact"/>
    <property type="match status" value="1"/>
</dbReference>
<dbReference type="Proteomes" id="UP000095256">
    <property type="component" value="Unassembled WGS sequence"/>
</dbReference>
<comment type="similarity">
    <text evidence="2 3">Belongs to the peptidase S26 family.</text>
</comment>
<reference evidence="6 7" key="1">
    <citation type="submission" date="2016-09" db="EMBL/GenBank/DDBJ databases">
        <authorList>
            <person name="Capua I."/>
            <person name="De Benedictis P."/>
            <person name="Joannis T."/>
            <person name="Lombin L.H."/>
            <person name="Cattoli G."/>
        </authorList>
    </citation>
    <scope>NUCLEOTIDE SEQUENCE [LARGE SCALE GENOMIC DNA]</scope>
    <source>
        <strain evidence="6 7">LMG 25899</strain>
    </source>
</reference>
<accession>A0A1E5KSS7</accession>
<keyword evidence="3" id="KW-0645">Protease</keyword>
<name>A0A1E5KSS7_9ENTE</name>
<proteinExistence type="inferred from homology"/>
<organism evidence="6 7">
    <name type="scientific">Enterococcus rivorum</name>
    <dbReference type="NCBI Taxonomy" id="762845"/>
    <lineage>
        <taxon>Bacteria</taxon>
        <taxon>Bacillati</taxon>
        <taxon>Bacillota</taxon>
        <taxon>Bacilli</taxon>
        <taxon>Lactobacillales</taxon>
        <taxon>Enterococcaceae</taxon>
        <taxon>Enterococcus</taxon>
    </lineage>
</organism>
<evidence type="ECO:0000256" key="1">
    <source>
        <dbReference type="ARBA" id="ARBA00004401"/>
    </source>
</evidence>
<dbReference type="InterPro" id="IPR000223">
    <property type="entry name" value="Pept_S26A_signal_pept_1"/>
</dbReference>
<keyword evidence="3" id="KW-0378">Hydrolase</keyword>
<sequence length="211" mass="24753">MKRNVQSSKKRLKAKNYSSKKKSSKQKAKARKRKKRRLLRQLVREMSLSLFIVSVLILVVQQLTFSFPKMIGYSMVPEISHGDRMLVNKIGAVKRFQLIYYQDPESKEKSIRRVIGLPNERLKYHEDQLFINEVEIPERFLEKQVAQAKTSETVFTDNFYLEEVTGTSTVPKQQYFVLGDNRPYATDSRMFGFVKKKDIIGIVEMRVLPLR</sequence>
<dbReference type="PANTHER" id="PTHR43390:SF1">
    <property type="entry name" value="CHLOROPLAST PROCESSING PEPTIDASE"/>
    <property type="match status" value="1"/>
</dbReference>
<dbReference type="GO" id="GO:0004252">
    <property type="term" value="F:serine-type endopeptidase activity"/>
    <property type="evidence" value="ECO:0007669"/>
    <property type="project" value="InterPro"/>
</dbReference>
<dbReference type="STRING" id="762845.BCR26_06735"/>
<dbReference type="PANTHER" id="PTHR43390">
    <property type="entry name" value="SIGNAL PEPTIDASE I"/>
    <property type="match status" value="1"/>
</dbReference>
<feature type="domain" description="Peptidase S26" evidence="5">
    <location>
        <begin position="44"/>
        <end position="207"/>
    </location>
</feature>
<dbReference type="Pfam" id="PF10502">
    <property type="entry name" value="Peptidase_S26"/>
    <property type="match status" value="1"/>
</dbReference>
<dbReference type="InterPro" id="IPR036286">
    <property type="entry name" value="LexA/Signal_pep-like_sf"/>
</dbReference>
<dbReference type="GO" id="GO:0009003">
    <property type="term" value="F:signal peptidase activity"/>
    <property type="evidence" value="ECO:0007669"/>
    <property type="project" value="UniProtKB-EC"/>
</dbReference>
<evidence type="ECO:0000313" key="7">
    <source>
        <dbReference type="Proteomes" id="UP000095256"/>
    </source>
</evidence>
<dbReference type="PRINTS" id="PR00727">
    <property type="entry name" value="LEADERPTASE"/>
</dbReference>
<protein>
    <recommendedName>
        <fullName evidence="3">Signal peptidase I</fullName>
        <ecNumber evidence="3">3.4.21.89</ecNumber>
    </recommendedName>
</protein>
<evidence type="ECO:0000313" key="6">
    <source>
        <dbReference type="EMBL" id="OEH80937.1"/>
    </source>
</evidence>
<evidence type="ECO:0000256" key="3">
    <source>
        <dbReference type="RuleBase" id="RU362042"/>
    </source>
</evidence>
<dbReference type="InterPro" id="IPR019533">
    <property type="entry name" value="Peptidase_S26"/>
</dbReference>
<comment type="caution">
    <text evidence="6">The sequence shown here is derived from an EMBL/GenBank/DDBJ whole genome shotgun (WGS) entry which is preliminary data.</text>
</comment>
<keyword evidence="7" id="KW-1185">Reference proteome</keyword>
<comment type="subcellular location">
    <subcellularLocation>
        <location evidence="1">Cell membrane</location>
        <topology evidence="1">Single-pass type II membrane protein</topology>
    </subcellularLocation>
    <subcellularLocation>
        <location evidence="3">Membrane</location>
        <topology evidence="3">Single-pass type II membrane protein</topology>
    </subcellularLocation>
</comment>
<dbReference type="GO" id="GO:0005886">
    <property type="term" value="C:plasma membrane"/>
    <property type="evidence" value="ECO:0007669"/>
    <property type="project" value="UniProtKB-SubCell"/>
</dbReference>
<gene>
    <name evidence="6" type="ORF">BCR26_06735</name>
</gene>
<feature type="region of interest" description="Disordered" evidence="4">
    <location>
        <begin position="1"/>
        <end position="36"/>
    </location>
</feature>